<keyword evidence="3" id="KW-1185">Reference proteome</keyword>
<sequence>MRVGEARFLGEGLGFEDPRFREVDEILKRVHDAEDYLRELEDDVRVYTGQLELELRWFRLRQIGNKGVPHDRPGPSRLPAKKRRAIPGASAEGVSSAAPLIFEEGVDDLAYIDDVQVSDDPEEQSGRHEDGTGSGAEGPDSVSLNIEESGDGVRDEPPRAVPEGRSDSVTRRGAWAADMLDVVRRQVEQLTKEALAQERKAKENGLLYLESERQHRLAEKHLRSAMRGLEESSHREAELQRLLEETFDQSREETRKEGVVKFCQYLEFKALIKEALESSVNMLGSALLDRGLVSREDLEGLDMNECILSESC</sequence>
<evidence type="ECO:0000313" key="2">
    <source>
        <dbReference type="EMBL" id="PKA57836.1"/>
    </source>
</evidence>
<dbReference type="AlphaFoldDB" id="A0A2I0AQU0"/>
<evidence type="ECO:0000256" key="1">
    <source>
        <dbReference type="SAM" id="MobiDB-lite"/>
    </source>
</evidence>
<feature type="compositionally biased region" description="Basic and acidic residues" evidence="1">
    <location>
        <begin position="151"/>
        <end position="170"/>
    </location>
</feature>
<reference evidence="2 3" key="1">
    <citation type="journal article" date="2017" name="Nature">
        <title>The Apostasia genome and the evolution of orchids.</title>
        <authorList>
            <person name="Zhang G.Q."/>
            <person name="Liu K.W."/>
            <person name="Li Z."/>
            <person name="Lohaus R."/>
            <person name="Hsiao Y.Y."/>
            <person name="Niu S.C."/>
            <person name="Wang J.Y."/>
            <person name="Lin Y.C."/>
            <person name="Xu Q."/>
            <person name="Chen L.J."/>
            <person name="Yoshida K."/>
            <person name="Fujiwara S."/>
            <person name="Wang Z.W."/>
            <person name="Zhang Y.Q."/>
            <person name="Mitsuda N."/>
            <person name="Wang M."/>
            <person name="Liu G.H."/>
            <person name="Pecoraro L."/>
            <person name="Huang H.X."/>
            <person name="Xiao X.J."/>
            <person name="Lin M."/>
            <person name="Wu X.Y."/>
            <person name="Wu W.L."/>
            <person name="Chen Y.Y."/>
            <person name="Chang S.B."/>
            <person name="Sakamoto S."/>
            <person name="Ohme-Takagi M."/>
            <person name="Yagi M."/>
            <person name="Zeng S.J."/>
            <person name="Shen C.Y."/>
            <person name="Yeh C.M."/>
            <person name="Luo Y.B."/>
            <person name="Tsai W.C."/>
            <person name="Van de Peer Y."/>
            <person name="Liu Z.J."/>
        </authorList>
    </citation>
    <scope>NUCLEOTIDE SEQUENCE [LARGE SCALE GENOMIC DNA]</scope>
    <source>
        <strain evidence="3">cv. Shenzhen</strain>
        <tissue evidence="2">Stem</tissue>
    </source>
</reference>
<name>A0A2I0AQU0_9ASPA</name>
<feature type="region of interest" description="Disordered" evidence="1">
    <location>
        <begin position="119"/>
        <end position="172"/>
    </location>
</feature>
<proteinExistence type="predicted"/>
<accession>A0A2I0AQU0</accession>
<evidence type="ECO:0000313" key="3">
    <source>
        <dbReference type="Proteomes" id="UP000236161"/>
    </source>
</evidence>
<protein>
    <submittedName>
        <fullName evidence="2">Uncharacterized protein</fullName>
    </submittedName>
</protein>
<dbReference type="EMBL" id="KZ451960">
    <property type="protein sequence ID" value="PKA57836.1"/>
    <property type="molecule type" value="Genomic_DNA"/>
</dbReference>
<organism evidence="2 3">
    <name type="scientific">Apostasia shenzhenica</name>
    <dbReference type="NCBI Taxonomy" id="1088818"/>
    <lineage>
        <taxon>Eukaryota</taxon>
        <taxon>Viridiplantae</taxon>
        <taxon>Streptophyta</taxon>
        <taxon>Embryophyta</taxon>
        <taxon>Tracheophyta</taxon>
        <taxon>Spermatophyta</taxon>
        <taxon>Magnoliopsida</taxon>
        <taxon>Liliopsida</taxon>
        <taxon>Asparagales</taxon>
        <taxon>Orchidaceae</taxon>
        <taxon>Apostasioideae</taxon>
        <taxon>Apostasia</taxon>
    </lineage>
</organism>
<feature type="region of interest" description="Disordered" evidence="1">
    <location>
        <begin position="66"/>
        <end position="91"/>
    </location>
</feature>
<dbReference type="Proteomes" id="UP000236161">
    <property type="component" value="Unassembled WGS sequence"/>
</dbReference>
<gene>
    <name evidence="2" type="ORF">AXF42_Ash015214</name>
</gene>